<dbReference type="OrthoDB" id="8763336at2759"/>
<organism evidence="2 3">
    <name type="scientific">Danionella cerebrum</name>
    <dbReference type="NCBI Taxonomy" id="2873325"/>
    <lineage>
        <taxon>Eukaryota</taxon>
        <taxon>Metazoa</taxon>
        <taxon>Chordata</taxon>
        <taxon>Craniata</taxon>
        <taxon>Vertebrata</taxon>
        <taxon>Euteleostomi</taxon>
        <taxon>Actinopterygii</taxon>
        <taxon>Neopterygii</taxon>
        <taxon>Teleostei</taxon>
        <taxon>Ostariophysi</taxon>
        <taxon>Cypriniformes</taxon>
        <taxon>Danionidae</taxon>
        <taxon>Danioninae</taxon>
        <taxon>Danionella</taxon>
    </lineage>
</organism>
<protein>
    <submittedName>
        <fullName evidence="2">Uncharacterized protein</fullName>
    </submittedName>
</protein>
<reference evidence="2 3" key="1">
    <citation type="journal article" date="2019" name="Sci. Data">
        <title>Hybrid genome assembly and annotation of Danionella translucida.</title>
        <authorList>
            <person name="Kadobianskyi M."/>
            <person name="Schulze L."/>
            <person name="Schuelke M."/>
            <person name="Judkewitz B."/>
        </authorList>
    </citation>
    <scope>NUCLEOTIDE SEQUENCE [LARGE SCALE GENOMIC DNA]</scope>
    <source>
        <strain evidence="2 3">Bolton</strain>
    </source>
</reference>
<evidence type="ECO:0000313" key="3">
    <source>
        <dbReference type="Proteomes" id="UP000316079"/>
    </source>
</evidence>
<dbReference type="EMBL" id="SRMA01025762">
    <property type="protein sequence ID" value="TRY91226.1"/>
    <property type="molecule type" value="Genomic_DNA"/>
</dbReference>
<keyword evidence="3" id="KW-1185">Reference proteome</keyword>
<accession>A0A553QN93</accession>
<evidence type="ECO:0000256" key="1">
    <source>
        <dbReference type="SAM" id="MobiDB-lite"/>
    </source>
</evidence>
<sequence>HEEEREQPVHTNGGADCSTHPFHLSSVQPCHWRFQGRFPEGASSLLDSDQDHYITQLVHRLESLHMSAVLTSQQVSLDDCLSNAHSSQESTICSSQNKSSKVLKQHHRIPLKMPVQRLKLIGVYSSIHWESQEHKTVEETQPKLEIHQIKVSNVTPTRKKIPDEYKTIYNYNKTLQSPNEQHLESENSDLSDQERECVLVLKQQTPVEMDLRPDLSGGDLEQTETDDGGQEYLDVLPFTIKDLDIDQLSDQKCLSDPCLAAFAARMMNMKKLEALTIQKEQAKRSRPATAVEVTGNHPRQVVIF</sequence>
<gene>
    <name evidence="2" type="ORF">DNTS_035563</name>
</gene>
<feature type="non-terminal residue" evidence="2">
    <location>
        <position position="1"/>
    </location>
</feature>
<feature type="non-terminal residue" evidence="2">
    <location>
        <position position="304"/>
    </location>
</feature>
<dbReference type="AlphaFoldDB" id="A0A553QN93"/>
<evidence type="ECO:0000313" key="2">
    <source>
        <dbReference type="EMBL" id="TRY91226.1"/>
    </source>
</evidence>
<dbReference type="Proteomes" id="UP000316079">
    <property type="component" value="Unassembled WGS sequence"/>
</dbReference>
<feature type="region of interest" description="Disordered" evidence="1">
    <location>
        <begin position="1"/>
        <end position="20"/>
    </location>
</feature>
<name>A0A553QN93_9TELE</name>
<dbReference type="Pfam" id="PF15344">
    <property type="entry name" value="FAM217"/>
    <property type="match status" value="1"/>
</dbReference>
<proteinExistence type="predicted"/>
<dbReference type="InterPro" id="IPR029266">
    <property type="entry name" value="FAM217"/>
</dbReference>
<comment type="caution">
    <text evidence="2">The sequence shown here is derived from an EMBL/GenBank/DDBJ whole genome shotgun (WGS) entry which is preliminary data.</text>
</comment>